<dbReference type="GO" id="GO:0042744">
    <property type="term" value="P:hydrogen peroxide catabolic process"/>
    <property type="evidence" value="ECO:0007669"/>
    <property type="project" value="UniProtKB-KW"/>
</dbReference>
<keyword evidence="10 15" id="KW-0408">Iron</keyword>
<keyword evidence="11 16" id="KW-1015">Disulfide bond</keyword>
<accession>A0A6N2NKX2</accession>
<dbReference type="PRINTS" id="PR00458">
    <property type="entry name" value="PEROXIDASE"/>
</dbReference>
<comment type="cofactor">
    <cofactor evidence="15">
        <name>heme b</name>
        <dbReference type="ChEBI" id="CHEBI:60344"/>
    </cofactor>
    <text evidence="15">Binds 1 heme b (iron(II)-protoporphyrin IX) group per subunit.</text>
</comment>
<dbReference type="SUPFAM" id="SSF48113">
    <property type="entry name" value="Heme-dependent peroxidases"/>
    <property type="match status" value="2"/>
</dbReference>
<feature type="binding site" evidence="15">
    <location>
        <position position="78"/>
    </location>
    <ligand>
        <name>Ca(2+)</name>
        <dbReference type="ChEBI" id="CHEBI:29108"/>
        <label>1</label>
    </ligand>
</feature>
<feature type="binding site" evidence="15">
    <location>
        <position position="244"/>
    </location>
    <ligand>
        <name>Ca(2+)</name>
        <dbReference type="ChEBI" id="CHEBI:29108"/>
        <label>2</label>
    </ligand>
</feature>
<keyword evidence="9" id="KW-0560">Oxidoreductase</keyword>
<feature type="domain" description="Plant heme peroxidase family profile" evidence="17">
    <location>
        <begin position="74"/>
        <end position="320"/>
    </location>
</feature>
<comment type="catalytic activity">
    <reaction evidence="1">
        <text>2 a phenolic donor + H2O2 = 2 a phenolic radical donor + 2 H2O</text>
        <dbReference type="Rhea" id="RHEA:56136"/>
        <dbReference type="ChEBI" id="CHEBI:15377"/>
        <dbReference type="ChEBI" id="CHEBI:16240"/>
        <dbReference type="ChEBI" id="CHEBI:139520"/>
        <dbReference type="ChEBI" id="CHEBI:139521"/>
        <dbReference type="EC" id="1.11.1.7"/>
    </reaction>
</comment>
<evidence type="ECO:0000256" key="16">
    <source>
        <dbReference type="PIRSR" id="PIRSR600823-5"/>
    </source>
</evidence>
<evidence type="ECO:0000256" key="4">
    <source>
        <dbReference type="ARBA" id="ARBA00012313"/>
    </source>
</evidence>
<evidence type="ECO:0000256" key="11">
    <source>
        <dbReference type="ARBA" id="ARBA00023157"/>
    </source>
</evidence>
<feature type="binding site" evidence="15">
    <location>
        <position position="89"/>
    </location>
    <ligand>
        <name>Ca(2+)</name>
        <dbReference type="ChEBI" id="CHEBI:29108"/>
        <label>1</label>
    </ligand>
</feature>
<protein>
    <recommendedName>
        <fullName evidence="4">peroxidase</fullName>
        <ecNumber evidence="4">1.11.1.7</ecNumber>
    </recommendedName>
</protein>
<evidence type="ECO:0000313" key="18">
    <source>
        <dbReference type="EMBL" id="VFU64197.1"/>
    </source>
</evidence>
<feature type="binding site" description="axial binding residue" evidence="15">
    <location>
        <position position="193"/>
    </location>
    <ligand>
        <name>heme b</name>
        <dbReference type="ChEBI" id="CHEBI:60344"/>
    </ligand>
    <ligandPart>
        <name>Fe</name>
        <dbReference type="ChEBI" id="CHEBI:18248"/>
    </ligandPart>
</feature>
<evidence type="ECO:0000256" key="6">
    <source>
        <dbReference type="ARBA" id="ARBA00022559"/>
    </source>
</evidence>
<evidence type="ECO:0000256" key="14">
    <source>
        <dbReference type="PIRSR" id="PIRSR600823-2"/>
    </source>
</evidence>
<dbReference type="InterPro" id="IPR010255">
    <property type="entry name" value="Haem_peroxidase_sf"/>
</dbReference>
<keyword evidence="12" id="KW-0325">Glycoprotein</keyword>
<dbReference type="PANTHER" id="PTHR31235">
    <property type="entry name" value="PEROXIDASE 25-RELATED"/>
    <property type="match status" value="1"/>
</dbReference>
<evidence type="ECO:0000256" key="12">
    <source>
        <dbReference type="ARBA" id="ARBA00023180"/>
    </source>
</evidence>
<evidence type="ECO:0000256" key="1">
    <source>
        <dbReference type="ARBA" id="ARBA00000189"/>
    </source>
</evidence>
<evidence type="ECO:0000256" key="7">
    <source>
        <dbReference type="ARBA" id="ARBA00022617"/>
    </source>
</evidence>
<feature type="binding site" evidence="15">
    <location>
        <position position="76"/>
    </location>
    <ligand>
        <name>Ca(2+)</name>
        <dbReference type="ChEBI" id="CHEBI:29108"/>
        <label>1</label>
    </ligand>
</feature>
<evidence type="ECO:0000256" key="2">
    <source>
        <dbReference type="ARBA" id="ARBA00002322"/>
    </source>
</evidence>
<keyword evidence="5" id="KW-0964">Secreted</keyword>
<keyword evidence="6" id="KW-0575">Peroxidase</keyword>
<keyword evidence="13" id="KW-0376">Hydrogen peroxide</keyword>
<evidence type="ECO:0000256" key="3">
    <source>
        <dbReference type="ARBA" id="ARBA00006873"/>
    </source>
</evidence>
<feature type="binding site" evidence="15">
    <location>
        <position position="252"/>
    </location>
    <ligand>
        <name>Ca(2+)</name>
        <dbReference type="ChEBI" id="CHEBI:29108"/>
        <label>2</label>
    </ligand>
</feature>
<evidence type="ECO:0000256" key="5">
    <source>
        <dbReference type="ARBA" id="ARBA00022525"/>
    </source>
</evidence>
<keyword evidence="7" id="KW-0349">Heme</keyword>
<evidence type="ECO:0000256" key="13">
    <source>
        <dbReference type="ARBA" id="ARBA00023324"/>
    </source>
</evidence>
<evidence type="ECO:0000256" key="10">
    <source>
        <dbReference type="ARBA" id="ARBA00023004"/>
    </source>
</evidence>
<dbReference type="InterPro" id="IPR033905">
    <property type="entry name" value="Secretory_peroxidase"/>
</dbReference>
<dbReference type="CDD" id="cd00693">
    <property type="entry name" value="secretory_peroxidase"/>
    <property type="match status" value="1"/>
</dbReference>
<dbReference type="AlphaFoldDB" id="A0A6N2NKX2"/>
<dbReference type="InterPro" id="IPR019793">
    <property type="entry name" value="Peroxidases_heam-ligand_BS"/>
</dbReference>
<organism evidence="18">
    <name type="scientific">Salix viminalis</name>
    <name type="common">Common osier</name>
    <name type="synonym">Basket willow</name>
    <dbReference type="NCBI Taxonomy" id="40686"/>
    <lineage>
        <taxon>Eukaryota</taxon>
        <taxon>Viridiplantae</taxon>
        <taxon>Streptophyta</taxon>
        <taxon>Embryophyta</taxon>
        <taxon>Tracheophyta</taxon>
        <taxon>Spermatophyta</taxon>
        <taxon>Magnoliopsida</taxon>
        <taxon>eudicotyledons</taxon>
        <taxon>Gunneridae</taxon>
        <taxon>Pentapetalae</taxon>
        <taxon>rosids</taxon>
        <taxon>fabids</taxon>
        <taxon>Malpighiales</taxon>
        <taxon>Salicaceae</taxon>
        <taxon>Saliceae</taxon>
        <taxon>Salix</taxon>
    </lineage>
</organism>
<sequence length="431" mass="48029">MEYSIINRKISAFLCSNVLLGSRVILFRIAELLAPEINIKQKYKAKFPAEYVAVRAVILSRFLDKAKFQPWNLGCDGSVLLNSSTGQAEKDSPPNLSLRGYQVIDRVKTALEKECPGVVSCADALAIVARDVTVATMGPFWEVETGRRDGRVSNFSEPLTNLPPFFANISQLISMFRSKGLNVKDLVVLSGGHTIGTSHCSSFTSRLYNSTGKDGTDPTLDSEYIAKLKSKCKVGDQTTLVEMDPGSVRTFDNSYYTLVAKRRGLFQSDAALLDNSETKAYVKLQSAATHRSTFFKDFGVSMRNMGRVGVLTGKAGEIRKTTGPFWEVETGRRDGRVSNFSEPLTNLPPYFANISQLISMFRSKGLSVKDLVVLSVKRNCTEINSNYSVLAQRWAHHWHFSLLFLHLRLYSSPERMAPIHIGFIIHSEIEE</sequence>
<gene>
    <name evidence="18" type="ORF">SVIM_LOCUS491846</name>
</gene>
<dbReference type="EC" id="1.11.1.7" evidence="4"/>
<dbReference type="FunFam" id="1.10.420.10:FF:000008">
    <property type="entry name" value="Peroxidase"/>
    <property type="match status" value="1"/>
</dbReference>
<keyword evidence="15" id="KW-0106">Calcium</keyword>
<reference evidence="18" key="1">
    <citation type="submission" date="2019-03" db="EMBL/GenBank/DDBJ databases">
        <authorList>
            <person name="Mank J."/>
            <person name="Almeida P."/>
        </authorList>
    </citation>
    <scope>NUCLEOTIDE SEQUENCE</scope>
    <source>
        <strain evidence="18">78183</strain>
    </source>
</reference>
<dbReference type="PRINTS" id="PR00461">
    <property type="entry name" value="PLPEROXIDASE"/>
</dbReference>
<dbReference type="GO" id="GO:0046872">
    <property type="term" value="F:metal ion binding"/>
    <property type="evidence" value="ECO:0007669"/>
    <property type="project" value="UniProtKB-KW"/>
</dbReference>
<dbReference type="Gene3D" id="1.10.520.10">
    <property type="match status" value="2"/>
</dbReference>
<dbReference type="PROSITE" id="PS00435">
    <property type="entry name" value="PEROXIDASE_1"/>
    <property type="match status" value="1"/>
</dbReference>
<comment type="function">
    <text evidence="2">Removal of H(2)O(2), oxidation of toxic reductants, biosynthesis and degradation of lignin, suberization, auxin catabolism, response to environmental stresses such as wounding, pathogen attack and oxidative stress. These functions might be dependent on each isozyme/isoform in each plant tissue.</text>
</comment>
<evidence type="ECO:0000259" key="17">
    <source>
        <dbReference type="PROSITE" id="PS50873"/>
    </source>
</evidence>
<feature type="disulfide bond" evidence="16">
    <location>
        <begin position="200"/>
        <end position="232"/>
    </location>
</feature>
<dbReference type="GO" id="GO:0020037">
    <property type="term" value="F:heme binding"/>
    <property type="evidence" value="ECO:0007669"/>
    <property type="project" value="InterPro"/>
</dbReference>
<dbReference type="EMBL" id="CAADRP010002251">
    <property type="protein sequence ID" value="VFU64197.1"/>
    <property type="molecule type" value="Genomic_DNA"/>
</dbReference>
<evidence type="ECO:0000256" key="9">
    <source>
        <dbReference type="ARBA" id="ARBA00023002"/>
    </source>
</evidence>
<dbReference type="GO" id="GO:0140825">
    <property type="term" value="F:lactoperoxidase activity"/>
    <property type="evidence" value="ECO:0007669"/>
    <property type="project" value="UniProtKB-EC"/>
</dbReference>
<dbReference type="InterPro" id="IPR000823">
    <property type="entry name" value="Peroxidase_pln"/>
</dbReference>
<proteinExistence type="inferred from homology"/>
<feature type="domain" description="Plant heme peroxidase family profile" evidence="17">
    <location>
        <begin position="323"/>
        <end position="389"/>
    </location>
</feature>
<feature type="binding site" evidence="15">
    <location>
        <position position="194"/>
    </location>
    <ligand>
        <name>Ca(2+)</name>
        <dbReference type="ChEBI" id="CHEBI:29108"/>
        <label>2</label>
    </ligand>
</feature>
<comment type="similarity">
    <text evidence="3">Belongs to the peroxidase family. Ascorbate peroxidase subfamily.</text>
</comment>
<dbReference type="Gene3D" id="1.10.420.10">
    <property type="entry name" value="Peroxidase, domain 2"/>
    <property type="match status" value="2"/>
</dbReference>
<evidence type="ECO:0000256" key="15">
    <source>
        <dbReference type="PIRSR" id="PIRSR600823-3"/>
    </source>
</evidence>
<dbReference type="PROSITE" id="PS50873">
    <property type="entry name" value="PEROXIDASE_4"/>
    <property type="match status" value="2"/>
</dbReference>
<feature type="binding site" evidence="15">
    <location>
        <position position="74"/>
    </location>
    <ligand>
        <name>Ca(2+)</name>
        <dbReference type="ChEBI" id="CHEBI:29108"/>
        <label>1</label>
    </ligand>
</feature>
<dbReference type="Pfam" id="PF00141">
    <property type="entry name" value="peroxidase"/>
    <property type="match status" value="2"/>
</dbReference>
<keyword evidence="8 15" id="KW-0479">Metal-binding</keyword>
<feature type="binding site" evidence="14">
    <location>
        <position position="163"/>
    </location>
    <ligand>
        <name>substrate</name>
    </ligand>
</feature>
<comment type="cofactor">
    <cofactor evidence="15">
        <name>Ca(2+)</name>
        <dbReference type="ChEBI" id="CHEBI:29108"/>
    </cofactor>
    <text evidence="15">Binds 2 calcium ions per subunit.</text>
</comment>
<name>A0A6N2NKX2_SALVM</name>
<dbReference type="InterPro" id="IPR002016">
    <property type="entry name" value="Haem_peroxidase"/>
</dbReference>
<dbReference type="GO" id="GO:0006979">
    <property type="term" value="P:response to oxidative stress"/>
    <property type="evidence" value="ECO:0007669"/>
    <property type="project" value="InterPro"/>
</dbReference>
<evidence type="ECO:0000256" key="8">
    <source>
        <dbReference type="ARBA" id="ARBA00022723"/>
    </source>
</evidence>